<dbReference type="PROSITE" id="PS00518">
    <property type="entry name" value="ZF_RING_1"/>
    <property type="match status" value="1"/>
</dbReference>
<keyword evidence="5" id="KW-0175">Coiled coil</keyword>
<feature type="domain" description="B box-type" evidence="8">
    <location>
        <begin position="105"/>
        <end position="149"/>
    </location>
</feature>
<dbReference type="SUPFAM" id="SSF57850">
    <property type="entry name" value="RING/U-box"/>
    <property type="match status" value="1"/>
</dbReference>
<evidence type="ECO:0000256" key="5">
    <source>
        <dbReference type="SAM" id="Coils"/>
    </source>
</evidence>
<evidence type="ECO:0000256" key="6">
    <source>
        <dbReference type="SAM" id="MobiDB-lite"/>
    </source>
</evidence>
<evidence type="ECO:0000259" key="9">
    <source>
        <dbReference type="PROSITE" id="PS51886"/>
    </source>
</evidence>
<dbReference type="InterPro" id="IPR006571">
    <property type="entry name" value="TLDc_dom"/>
</dbReference>
<dbReference type="PROSITE" id="PS50089">
    <property type="entry name" value="ZF_RING_2"/>
    <property type="match status" value="1"/>
</dbReference>
<feature type="coiled-coil region" evidence="5">
    <location>
        <begin position="181"/>
        <end position="241"/>
    </location>
</feature>
<evidence type="ECO:0000256" key="4">
    <source>
        <dbReference type="PROSITE-ProRule" id="PRU00024"/>
    </source>
</evidence>
<dbReference type="Pfam" id="PF13445">
    <property type="entry name" value="zf-RING_UBOX"/>
    <property type="match status" value="1"/>
</dbReference>
<dbReference type="PANTHER" id="PTHR24103">
    <property type="entry name" value="E3 UBIQUITIN-PROTEIN LIGASE TRIM"/>
    <property type="match status" value="1"/>
</dbReference>
<dbReference type="Pfam" id="PF00643">
    <property type="entry name" value="zf-B_box"/>
    <property type="match status" value="1"/>
</dbReference>
<evidence type="ECO:0000256" key="2">
    <source>
        <dbReference type="ARBA" id="ARBA00022771"/>
    </source>
</evidence>
<dbReference type="SMART" id="SM00336">
    <property type="entry name" value="BBOX"/>
    <property type="match status" value="1"/>
</dbReference>
<evidence type="ECO:0000256" key="1">
    <source>
        <dbReference type="ARBA" id="ARBA00022723"/>
    </source>
</evidence>
<dbReference type="SMART" id="SM00184">
    <property type="entry name" value="RING"/>
    <property type="match status" value="1"/>
</dbReference>
<keyword evidence="2 4" id="KW-0863">Zinc-finger</keyword>
<dbReference type="SUPFAM" id="SSF57845">
    <property type="entry name" value="B-box zinc-binding domain"/>
    <property type="match status" value="1"/>
</dbReference>
<organism evidence="10 11">
    <name type="scientific">Euplotes crassus</name>
    <dbReference type="NCBI Taxonomy" id="5936"/>
    <lineage>
        <taxon>Eukaryota</taxon>
        <taxon>Sar</taxon>
        <taxon>Alveolata</taxon>
        <taxon>Ciliophora</taxon>
        <taxon>Intramacronucleata</taxon>
        <taxon>Spirotrichea</taxon>
        <taxon>Hypotrichia</taxon>
        <taxon>Euplotida</taxon>
        <taxon>Euplotidae</taxon>
        <taxon>Moneuplotes</taxon>
    </lineage>
</organism>
<evidence type="ECO:0000313" key="10">
    <source>
        <dbReference type="EMBL" id="CAI2359367.1"/>
    </source>
</evidence>
<dbReference type="InterPro" id="IPR027370">
    <property type="entry name" value="Znf-RING_euk"/>
</dbReference>
<keyword evidence="3" id="KW-0862">Zinc</keyword>
<name>A0AAD1TZI9_EUPCR</name>
<gene>
    <name evidence="10" type="ORF">ECRASSUSDP1_LOCUS656</name>
</gene>
<dbReference type="Proteomes" id="UP001295684">
    <property type="component" value="Unassembled WGS sequence"/>
</dbReference>
<dbReference type="Gene3D" id="3.30.40.10">
    <property type="entry name" value="Zinc/RING finger domain, C3HC4 (zinc finger)"/>
    <property type="match status" value="1"/>
</dbReference>
<comment type="caution">
    <text evidence="10">The sequence shown here is derived from an EMBL/GenBank/DDBJ whole genome shotgun (WGS) entry which is preliminary data.</text>
</comment>
<dbReference type="PROSITE" id="PS50119">
    <property type="entry name" value="ZF_BBOX"/>
    <property type="match status" value="1"/>
</dbReference>
<sequence>MGSSRLFTCPLCERIYNEPYTMSACGHIFCKECIERIILFSIIKPSYDTESIMKHTSIKCPLCNRVSDLETGNFEKDLEYNYELELNIRKWQEQEFNLDPSDNFTPADICKNHLKLLETFCLDDKEFTCWMCHNYNFSDDHRGHRVVGLEEAYRILRTENLENLALMNSMNKFVTQRLKYLDNCRNRMKFCKKKAKKEIEEYYDRIVRDTLLMKNRKLHELDEVHQEHDNHMEKNEKACRKFIELSRKVLNINPDTLYGVLKQYNMSTGFIKSIANEVNFPIENEVDIKMKIPAYSIVSDALNELYSRMEVRSTGLSPNIRERINPLEDSKILPLRCQNDINLSILPNFKSTELLFRLGDSKMTAKRFRDAIYYQGPTLILIQANRGHIFGGYSPKQWTEGIDGNNWLSSDESFIFTITDNKGREPLKLKVKKERKDTALFHSKITFGFGSGHDLGINLIDLRRSESIIFGYEMPKNCTTDCDKFLAGRRDNWEIEEFEVFLVKDFISEPRYIDLNTSLVNMAKKDVAKQKNAQSENQSSYIEQLMKEKDKEPEEEEEKSEDSLLDHSFIYKGFLDEEHFQSKLKEQFTLVAKDGVDIKKMKLSTKVEEVYDSASEGNSFTKSLKEEPLGQHSRVKKANTLSNAGHMITSPRSSPN</sequence>
<reference evidence="10" key="1">
    <citation type="submission" date="2023-07" db="EMBL/GenBank/DDBJ databases">
        <authorList>
            <consortium name="AG Swart"/>
            <person name="Singh M."/>
            <person name="Singh A."/>
            <person name="Seah K."/>
            <person name="Emmerich C."/>
        </authorList>
    </citation>
    <scope>NUCLEOTIDE SEQUENCE</scope>
    <source>
        <strain evidence="10">DP1</strain>
    </source>
</reference>
<evidence type="ECO:0000259" key="8">
    <source>
        <dbReference type="PROSITE" id="PS50119"/>
    </source>
</evidence>
<evidence type="ECO:0000313" key="11">
    <source>
        <dbReference type="Proteomes" id="UP001295684"/>
    </source>
</evidence>
<dbReference type="EMBL" id="CAMPGE010000615">
    <property type="protein sequence ID" value="CAI2359367.1"/>
    <property type="molecule type" value="Genomic_DNA"/>
</dbReference>
<dbReference type="InterPro" id="IPR013083">
    <property type="entry name" value="Znf_RING/FYVE/PHD"/>
</dbReference>
<proteinExistence type="predicted"/>
<protein>
    <submittedName>
        <fullName evidence="10">Uncharacterized protein</fullName>
    </submittedName>
</protein>
<dbReference type="Gene3D" id="3.30.160.60">
    <property type="entry name" value="Classic Zinc Finger"/>
    <property type="match status" value="1"/>
</dbReference>
<dbReference type="InterPro" id="IPR001841">
    <property type="entry name" value="Znf_RING"/>
</dbReference>
<feature type="region of interest" description="Disordered" evidence="6">
    <location>
        <begin position="614"/>
        <end position="656"/>
    </location>
</feature>
<feature type="domain" description="RING-type" evidence="7">
    <location>
        <begin position="9"/>
        <end position="64"/>
    </location>
</feature>
<evidence type="ECO:0000259" key="7">
    <source>
        <dbReference type="PROSITE" id="PS50089"/>
    </source>
</evidence>
<dbReference type="Pfam" id="PF07534">
    <property type="entry name" value="TLD"/>
    <property type="match status" value="1"/>
</dbReference>
<accession>A0AAD1TZI9</accession>
<dbReference type="AlphaFoldDB" id="A0AAD1TZI9"/>
<keyword evidence="1" id="KW-0479">Metal-binding</keyword>
<keyword evidence="11" id="KW-1185">Reference proteome</keyword>
<dbReference type="PROSITE" id="PS51886">
    <property type="entry name" value="TLDC"/>
    <property type="match status" value="1"/>
</dbReference>
<dbReference type="InterPro" id="IPR000315">
    <property type="entry name" value="Znf_B-box"/>
</dbReference>
<evidence type="ECO:0000256" key="3">
    <source>
        <dbReference type="ARBA" id="ARBA00022833"/>
    </source>
</evidence>
<dbReference type="InterPro" id="IPR017907">
    <property type="entry name" value="Znf_RING_CS"/>
</dbReference>
<feature type="domain" description="TLDc" evidence="9">
    <location>
        <begin position="319"/>
        <end position="504"/>
    </location>
</feature>
<dbReference type="InterPro" id="IPR050143">
    <property type="entry name" value="TRIM/RBCC"/>
</dbReference>
<dbReference type="GO" id="GO:0008270">
    <property type="term" value="F:zinc ion binding"/>
    <property type="evidence" value="ECO:0007669"/>
    <property type="project" value="UniProtKB-KW"/>
</dbReference>